<evidence type="ECO:0000313" key="2">
    <source>
        <dbReference type="Proteomes" id="UP000887566"/>
    </source>
</evidence>
<proteinExistence type="predicted"/>
<organism evidence="2 3">
    <name type="scientific">Plectus sambesii</name>
    <dbReference type="NCBI Taxonomy" id="2011161"/>
    <lineage>
        <taxon>Eukaryota</taxon>
        <taxon>Metazoa</taxon>
        <taxon>Ecdysozoa</taxon>
        <taxon>Nematoda</taxon>
        <taxon>Chromadorea</taxon>
        <taxon>Plectida</taxon>
        <taxon>Plectina</taxon>
        <taxon>Plectoidea</taxon>
        <taxon>Plectidae</taxon>
        <taxon>Plectus</taxon>
    </lineage>
</organism>
<feature type="compositionally biased region" description="Polar residues" evidence="1">
    <location>
        <begin position="105"/>
        <end position="114"/>
    </location>
</feature>
<sequence>MRDFQVFGRISGGDHVYRPLEKVGDYETGEGPTMQTCHFETYGRSADSQSPSLAPPLFGKPHVKRITSFGDDANCRARINTGRPPFPDSPHRARQSPFSLARASQRLSSWRTNP</sequence>
<accession>A0A914WDH9</accession>
<keyword evidence="2" id="KW-1185">Reference proteome</keyword>
<dbReference type="Proteomes" id="UP000887566">
    <property type="component" value="Unplaced"/>
</dbReference>
<evidence type="ECO:0000313" key="3">
    <source>
        <dbReference type="WBParaSite" id="PSAMB.scaffold3712size17154.g22271.t1"/>
    </source>
</evidence>
<name>A0A914WDH9_9BILA</name>
<reference evidence="3" key="1">
    <citation type="submission" date="2022-11" db="UniProtKB">
        <authorList>
            <consortium name="WormBaseParasite"/>
        </authorList>
    </citation>
    <scope>IDENTIFICATION</scope>
</reference>
<evidence type="ECO:0000256" key="1">
    <source>
        <dbReference type="SAM" id="MobiDB-lite"/>
    </source>
</evidence>
<dbReference type="WBParaSite" id="PSAMB.scaffold3712size17154.g22271.t1">
    <property type="protein sequence ID" value="PSAMB.scaffold3712size17154.g22271.t1"/>
    <property type="gene ID" value="PSAMB.scaffold3712size17154.g22271"/>
</dbReference>
<feature type="region of interest" description="Disordered" evidence="1">
    <location>
        <begin position="78"/>
        <end position="114"/>
    </location>
</feature>
<protein>
    <submittedName>
        <fullName evidence="3">Uncharacterized protein</fullName>
    </submittedName>
</protein>
<dbReference type="AlphaFoldDB" id="A0A914WDH9"/>